<evidence type="ECO:0000256" key="1">
    <source>
        <dbReference type="ARBA" id="ARBA00023015"/>
    </source>
</evidence>
<feature type="region of interest" description="Disordered" evidence="4">
    <location>
        <begin position="361"/>
        <end position="380"/>
    </location>
</feature>
<accession>A0ABW4V4P6</accession>
<evidence type="ECO:0000256" key="2">
    <source>
        <dbReference type="ARBA" id="ARBA00023125"/>
    </source>
</evidence>
<dbReference type="SUPFAM" id="SSF46894">
    <property type="entry name" value="C-terminal effector domain of the bipartite response regulators"/>
    <property type="match status" value="1"/>
</dbReference>
<name>A0ABW4V4P6_9MICO</name>
<dbReference type="SUPFAM" id="SSF48452">
    <property type="entry name" value="TPR-like"/>
    <property type="match status" value="2"/>
</dbReference>
<dbReference type="PRINTS" id="PR00038">
    <property type="entry name" value="HTHLUXR"/>
</dbReference>
<dbReference type="InterPro" id="IPR036388">
    <property type="entry name" value="WH-like_DNA-bd_sf"/>
</dbReference>
<dbReference type="PANTHER" id="PTHR43214:SF41">
    <property type="entry name" value="NITRATE_NITRITE RESPONSE REGULATOR PROTEIN NARP"/>
    <property type="match status" value="1"/>
</dbReference>
<keyword evidence="3" id="KW-0804">Transcription</keyword>
<dbReference type="Gene3D" id="1.10.10.10">
    <property type="entry name" value="Winged helix-like DNA-binding domain superfamily/Winged helix DNA-binding domain"/>
    <property type="match status" value="1"/>
</dbReference>
<protein>
    <submittedName>
        <fullName evidence="6">LuxR C-terminal-related transcriptional regulator</fullName>
    </submittedName>
</protein>
<organism evidence="6 7">
    <name type="scientific">Promicromonospora aerolata</name>
    <dbReference type="NCBI Taxonomy" id="195749"/>
    <lineage>
        <taxon>Bacteria</taxon>
        <taxon>Bacillati</taxon>
        <taxon>Actinomycetota</taxon>
        <taxon>Actinomycetes</taxon>
        <taxon>Micrococcales</taxon>
        <taxon>Promicromonosporaceae</taxon>
        <taxon>Promicromonospora</taxon>
    </lineage>
</organism>
<evidence type="ECO:0000259" key="5">
    <source>
        <dbReference type="PROSITE" id="PS50043"/>
    </source>
</evidence>
<keyword evidence="1" id="KW-0805">Transcription regulation</keyword>
<keyword evidence="7" id="KW-1185">Reference proteome</keyword>
<feature type="compositionally biased region" description="Basic and acidic residues" evidence="4">
    <location>
        <begin position="361"/>
        <end position="370"/>
    </location>
</feature>
<gene>
    <name evidence="6" type="ORF">ACFSL2_06915</name>
</gene>
<keyword evidence="2" id="KW-0238">DNA-binding</keyword>
<dbReference type="PANTHER" id="PTHR43214">
    <property type="entry name" value="TWO-COMPONENT RESPONSE REGULATOR"/>
    <property type="match status" value="1"/>
</dbReference>
<evidence type="ECO:0000256" key="3">
    <source>
        <dbReference type="ARBA" id="ARBA00023163"/>
    </source>
</evidence>
<dbReference type="CDD" id="cd06170">
    <property type="entry name" value="LuxR_C_like"/>
    <property type="match status" value="1"/>
</dbReference>
<dbReference type="InterPro" id="IPR039420">
    <property type="entry name" value="WalR-like"/>
</dbReference>
<reference evidence="7" key="1">
    <citation type="journal article" date="2019" name="Int. J. Syst. Evol. Microbiol.">
        <title>The Global Catalogue of Microorganisms (GCM) 10K type strain sequencing project: providing services to taxonomists for standard genome sequencing and annotation.</title>
        <authorList>
            <consortium name="The Broad Institute Genomics Platform"/>
            <consortium name="The Broad Institute Genome Sequencing Center for Infectious Disease"/>
            <person name="Wu L."/>
            <person name="Ma J."/>
        </authorList>
    </citation>
    <scope>NUCLEOTIDE SEQUENCE [LARGE SCALE GENOMIC DNA]</scope>
    <source>
        <strain evidence="7">CCM 7043</strain>
    </source>
</reference>
<dbReference type="PROSITE" id="PS00622">
    <property type="entry name" value="HTH_LUXR_1"/>
    <property type="match status" value="1"/>
</dbReference>
<evidence type="ECO:0000313" key="6">
    <source>
        <dbReference type="EMBL" id="MFD2025237.1"/>
    </source>
</evidence>
<dbReference type="InterPro" id="IPR011990">
    <property type="entry name" value="TPR-like_helical_dom_sf"/>
</dbReference>
<dbReference type="PROSITE" id="PS50043">
    <property type="entry name" value="HTH_LUXR_2"/>
    <property type="match status" value="1"/>
</dbReference>
<dbReference type="Pfam" id="PF00196">
    <property type="entry name" value="GerE"/>
    <property type="match status" value="1"/>
</dbReference>
<proteinExistence type="predicted"/>
<evidence type="ECO:0000256" key="4">
    <source>
        <dbReference type="SAM" id="MobiDB-lite"/>
    </source>
</evidence>
<comment type="caution">
    <text evidence="6">The sequence shown here is derived from an EMBL/GenBank/DDBJ whole genome shotgun (WGS) entry which is preliminary data.</text>
</comment>
<dbReference type="InterPro" id="IPR016032">
    <property type="entry name" value="Sig_transdc_resp-reg_C-effctor"/>
</dbReference>
<dbReference type="RefSeq" id="WP_377197143.1">
    <property type="nucleotide sequence ID" value="NZ_JBHUHF010000001.1"/>
</dbReference>
<dbReference type="EMBL" id="JBHUHF010000001">
    <property type="protein sequence ID" value="MFD2025237.1"/>
    <property type="molecule type" value="Genomic_DNA"/>
</dbReference>
<dbReference type="Proteomes" id="UP001597338">
    <property type="component" value="Unassembled WGS sequence"/>
</dbReference>
<dbReference type="Gene3D" id="1.25.40.10">
    <property type="entry name" value="Tetratricopeptide repeat domain"/>
    <property type="match status" value="2"/>
</dbReference>
<feature type="domain" description="HTH luxR-type" evidence="5">
    <location>
        <begin position="478"/>
        <end position="543"/>
    </location>
</feature>
<sequence>MALSADLTDAAALADAGRWAAARDTYAALVAQDPTADAYLGLARATWWLGEARRALDHAERAFAAFEAEGRYREAAMVGVHLCIWYLTNFDNAAAGHGWLSRAGRLAGRSSDPAAAAWVTLVSGYLARDQAESLRLIESAAAAAESLPDPDLATMALADRGLWHVASGDVDRGMALLDEAMATTFAAPRQMLEVIVWSSCNMLAACSLVDDLPRATQWCRAADRFMDTYGCPFLQARCRAHYGRVLVAAGRWDEAEAELRQALSMTADTGRGPRTEALTALAELRQRQGRPEVALELLDAADPTTAGIVVRAACLLDLGKAAEARTAIRGVLAVHDPAGPDYPMLVAALVEAELSAGRRAEAADALRPDRPTWSTPPYPRGGGLVARAAGLVAAANGDPDGARQRLGHALDIFTELELPFEAARTELDLARLLRTADPQAAAGRARSAHTRLQQLGARQAAAEAAAVLRSLGVTPPPGPRRADALTAREHDVLALLAEGLTNPDIAGRLFLSPRTVGHHVSSVLRKLDLHSRAEAAAYAVRAGIHRSSR</sequence>
<dbReference type="SMART" id="SM00421">
    <property type="entry name" value="HTH_LUXR"/>
    <property type="match status" value="1"/>
</dbReference>
<dbReference type="InterPro" id="IPR000792">
    <property type="entry name" value="Tscrpt_reg_LuxR_C"/>
</dbReference>
<evidence type="ECO:0000313" key="7">
    <source>
        <dbReference type="Proteomes" id="UP001597338"/>
    </source>
</evidence>